<organism evidence="1 2">
    <name type="scientific">Gigaspora margarita</name>
    <dbReference type="NCBI Taxonomy" id="4874"/>
    <lineage>
        <taxon>Eukaryota</taxon>
        <taxon>Fungi</taxon>
        <taxon>Fungi incertae sedis</taxon>
        <taxon>Mucoromycota</taxon>
        <taxon>Glomeromycotina</taxon>
        <taxon>Glomeromycetes</taxon>
        <taxon>Diversisporales</taxon>
        <taxon>Gigasporaceae</taxon>
        <taxon>Gigaspora</taxon>
    </lineage>
</organism>
<comment type="caution">
    <text evidence="1">The sequence shown here is derived from an EMBL/GenBank/DDBJ whole genome shotgun (WGS) entry which is preliminary data.</text>
</comment>
<evidence type="ECO:0000313" key="2">
    <source>
        <dbReference type="Proteomes" id="UP000789901"/>
    </source>
</evidence>
<gene>
    <name evidence="1" type="ORF">GMARGA_LOCUS2879</name>
</gene>
<name>A0ABM8W3H0_GIGMA</name>
<dbReference type="EMBL" id="CAJVQB010000962">
    <property type="protein sequence ID" value="CAG8515119.1"/>
    <property type="molecule type" value="Genomic_DNA"/>
</dbReference>
<accession>A0ABM8W3H0</accession>
<dbReference type="Proteomes" id="UP000789901">
    <property type="component" value="Unassembled WGS sequence"/>
</dbReference>
<reference evidence="1 2" key="1">
    <citation type="submission" date="2021-06" db="EMBL/GenBank/DDBJ databases">
        <authorList>
            <person name="Kallberg Y."/>
            <person name="Tangrot J."/>
            <person name="Rosling A."/>
        </authorList>
    </citation>
    <scope>NUCLEOTIDE SEQUENCE [LARGE SCALE GENOMIC DNA]</scope>
    <source>
        <strain evidence="1 2">120-4 pot B 10/14</strain>
    </source>
</reference>
<keyword evidence="2" id="KW-1185">Reference proteome</keyword>
<protein>
    <submittedName>
        <fullName evidence="1">25423_t:CDS:1</fullName>
    </submittedName>
</protein>
<proteinExistence type="predicted"/>
<evidence type="ECO:0000313" key="1">
    <source>
        <dbReference type="EMBL" id="CAG8515119.1"/>
    </source>
</evidence>
<sequence>MASEQAITSLHLIKVLQNKKVKTINYKSDYDSSKLLKSSFLDDIIHEHQHNKQEKLANHNTSVVITEPVQPHDIGNIILILLLDLDPWADTVEIQITEADLQIQVD</sequence>